<keyword evidence="3" id="KW-1185">Reference proteome</keyword>
<dbReference type="Proteomes" id="UP000256269">
    <property type="component" value="Unassembled WGS sequence"/>
</dbReference>
<protein>
    <recommendedName>
        <fullName evidence="1">HTH cro/C1-type domain-containing protein</fullName>
    </recommendedName>
</protein>
<accession>A0A3E0GXU3</accession>
<dbReference type="AlphaFoldDB" id="A0A3E0GXU3"/>
<dbReference type="SUPFAM" id="SSF47413">
    <property type="entry name" value="lambda repressor-like DNA-binding domains"/>
    <property type="match status" value="1"/>
</dbReference>
<name>A0A3E0GXU3_9PSEU</name>
<evidence type="ECO:0000313" key="2">
    <source>
        <dbReference type="EMBL" id="REH31094.1"/>
    </source>
</evidence>
<dbReference type="CDD" id="cd00093">
    <property type="entry name" value="HTH_XRE"/>
    <property type="match status" value="1"/>
</dbReference>
<dbReference type="InterPro" id="IPR001387">
    <property type="entry name" value="Cro/C1-type_HTH"/>
</dbReference>
<dbReference type="EMBL" id="QUNO01000022">
    <property type="protein sequence ID" value="REH31094.1"/>
    <property type="molecule type" value="Genomic_DNA"/>
</dbReference>
<gene>
    <name evidence="2" type="ORF">BCF44_122117</name>
</gene>
<sequence>MLERDSSLCQSCGAVLRQGHTSSVCDPCALAALRSGAALVKPEFFTAPGLRASVSRFDLESLFPAVRGEAQISQAKLGQLLGIPQGRVSEIEAGKHRIRDVERVMDIYQALGVPAEAIGLSSCVPGSVVRGDDEEAIWMLLTRRGFISTLAVIALGAGAVPPELERLEAILPNPQSPDLPSQLGQADIAAIEAMTEQFRLWDYERGAGLAREAAVAQLRSVLALKSVPCPEALKLRLQMATADLASIVAWICYDCEKHQSAQQWWVVALSAARAAAEHPRSMDLRVGVLLDMAHQSLHLREYKAALDLVNLANAVAVTSRYPVCDTTRSYVATNLGWVRASRGEAELCRRAMDEALTTYEHADTTGAAPWAAHVTSAEIAAQVGHSSWLLSSYDPSFAPEAITQLQIAVDGYGASYARSRAVNLAGLAGAKFIAGDIDSAVAVGRDAVSAITGMQSRRAYRRLAVLKDVAARVGHRSDVLDLQAEIDKALEAA</sequence>
<dbReference type="PROSITE" id="PS50943">
    <property type="entry name" value="HTH_CROC1"/>
    <property type="match status" value="1"/>
</dbReference>
<reference evidence="2 3" key="1">
    <citation type="submission" date="2018-08" db="EMBL/GenBank/DDBJ databases">
        <title>Genomic Encyclopedia of Archaeal and Bacterial Type Strains, Phase II (KMG-II): from individual species to whole genera.</title>
        <authorList>
            <person name="Goeker M."/>
        </authorList>
    </citation>
    <scope>NUCLEOTIDE SEQUENCE [LARGE SCALE GENOMIC DNA]</scope>
    <source>
        <strain evidence="2 3">DSM 45791</strain>
    </source>
</reference>
<evidence type="ECO:0000259" key="1">
    <source>
        <dbReference type="PROSITE" id="PS50943"/>
    </source>
</evidence>
<comment type="caution">
    <text evidence="2">The sequence shown here is derived from an EMBL/GenBank/DDBJ whole genome shotgun (WGS) entry which is preliminary data.</text>
</comment>
<dbReference type="InterPro" id="IPR010982">
    <property type="entry name" value="Lambda_DNA-bd_dom_sf"/>
</dbReference>
<dbReference type="Gene3D" id="1.10.260.40">
    <property type="entry name" value="lambda repressor-like DNA-binding domains"/>
    <property type="match status" value="1"/>
</dbReference>
<dbReference type="SMART" id="SM00530">
    <property type="entry name" value="HTH_XRE"/>
    <property type="match status" value="1"/>
</dbReference>
<evidence type="ECO:0000313" key="3">
    <source>
        <dbReference type="Proteomes" id="UP000256269"/>
    </source>
</evidence>
<feature type="domain" description="HTH cro/C1-type" evidence="1">
    <location>
        <begin position="67"/>
        <end position="118"/>
    </location>
</feature>
<proteinExistence type="predicted"/>
<dbReference type="GO" id="GO:0003677">
    <property type="term" value="F:DNA binding"/>
    <property type="evidence" value="ECO:0007669"/>
    <property type="project" value="InterPro"/>
</dbReference>
<organism evidence="2 3">
    <name type="scientific">Kutzneria buriramensis</name>
    <dbReference type="NCBI Taxonomy" id="1045776"/>
    <lineage>
        <taxon>Bacteria</taxon>
        <taxon>Bacillati</taxon>
        <taxon>Actinomycetota</taxon>
        <taxon>Actinomycetes</taxon>
        <taxon>Pseudonocardiales</taxon>
        <taxon>Pseudonocardiaceae</taxon>
        <taxon>Kutzneria</taxon>
    </lineage>
</organism>